<feature type="transmembrane region" description="Helical" evidence="1">
    <location>
        <begin position="68"/>
        <end position="91"/>
    </location>
</feature>
<dbReference type="EMBL" id="FMZZ01000013">
    <property type="protein sequence ID" value="SDD55444.1"/>
    <property type="molecule type" value="Genomic_DNA"/>
</dbReference>
<evidence type="ECO:0000256" key="1">
    <source>
        <dbReference type="SAM" id="Phobius"/>
    </source>
</evidence>
<feature type="transmembrane region" description="Helical" evidence="1">
    <location>
        <begin position="230"/>
        <end position="248"/>
    </location>
</feature>
<evidence type="ECO:0000313" key="2">
    <source>
        <dbReference type="EMBL" id="SDD55444.1"/>
    </source>
</evidence>
<dbReference type="Proteomes" id="UP000199501">
    <property type="component" value="Unassembled WGS sequence"/>
</dbReference>
<dbReference type="STRING" id="1271860.SAMN05216174_11325"/>
<name>A0A1G6VPI7_9PSEU</name>
<keyword evidence="3" id="KW-1185">Reference proteome</keyword>
<dbReference type="AlphaFoldDB" id="A0A1G6VPI7"/>
<keyword evidence="1" id="KW-0472">Membrane</keyword>
<gene>
    <name evidence="2" type="ORF">SAMN05216174_11325</name>
</gene>
<keyword evidence="1" id="KW-0812">Transmembrane</keyword>
<accession>A0A1G6VPI7</accession>
<protein>
    <recommendedName>
        <fullName evidence="4">Vegetative cell wall protein gp1</fullName>
    </recommendedName>
</protein>
<feature type="transmembrane region" description="Helical" evidence="1">
    <location>
        <begin position="16"/>
        <end position="35"/>
    </location>
</feature>
<organism evidence="2 3">
    <name type="scientific">Actinokineospora iranica</name>
    <dbReference type="NCBI Taxonomy" id="1271860"/>
    <lineage>
        <taxon>Bacteria</taxon>
        <taxon>Bacillati</taxon>
        <taxon>Actinomycetota</taxon>
        <taxon>Actinomycetes</taxon>
        <taxon>Pseudonocardiales</taxon>
        <taxon>Pseudonocardiaceae</taxon>
        <taxon>Actinokineospora</taxon>
    </lineage>
</organism>
<evidence type="ECO:0000313" key="3">
    <source>
        <dbReference type="Proteomes" id="UP000199501"/>
    </source>
</evidence>
<evidence type="ECO:0008006" key="4">
    <source>
        <dbReference type="Google" id="ProtNLM"/>
    </source>
</evidence>
<reference evidence="3" key="1">
    <citation type="submission" date="2016-10" db="EMBL/GenBank/DDBJ databases">
        <authorList>
            <person name="Varghese N."/>
            <person name="Submissions S."/>
        </authorList>
    </citation>
    <scope>NUCLEOTIDE SEQUENCE [LARGE SCALE GENOMIC DNA]</scope>
    <source>
        <strain evidence="3">IBRC-M 10403</strain>
    </source>
</reference>
<keyword evidence="1" id="KW-1133">Transmembrane helix</keyword>
<proteinExistence type="predicted"/>
<dbReference type="OrthoDB" id="529448at2"/>
<sequence length="303" mass="32823">MGGFFQELAKKLADQWVALLVVPGALVMVTVWWAVELGHAHALDWRELTGAVSAAALAMGRQSGGTQAVVIVAVLLAAGGTGLAVQSLAGITRVLWLGQWLGPLAPIRRWRVGRRHARWEHCVEQRRALEREHPHQSRSPDQQLQIDLIADKANRIAYAEPGRPTWMGDRVHAVERIALHRYGIDLPFAWPRLWLVLPDTTRAEITAAHAAFAAAVAIGTWAWPYLMLGIFWWPASVVGAGVGITGWARARSAMTDLAALSESAVDLHGRALAVAFGVCEPGAVGPLSIAEGEQLTALIRKGR</sequence>